<dbReference type="InterPro" id="IPR000291">
    <property type="entry name" value="D-Ala_lig_Van_CS"/>
</dbReference>
<comment type="cofactor">
    <cofactor evidence="15">
        <name>Mg(2+)</name>
        <dbReference type="ChEBI" id="CHEBI:18420"/>
    </cofactor>
    <cofactor evidence="15">
        <name>Mn(2+)</name>
        <dbReference type="ChEBI" id="CHEBI:29035"/>
    </cofactor>
    <text evidence="15">Binds 2 magnesium or manganese ions per subunit.</text>
</comment>
<dbReference type="GO" id="GO:0005524">
    <property type="term" value="F:ATP binding"/>
    <property type="evidence" value="ECO:0007669"/>
    <property type="project" value="UniProtKB-UniRule"/>
</dbReference>
<evidence type="ECO:0000256" key="9">
    <source>
        <dbReference type="ARBA" id="ARBA00022984"/>
    </source>
</evidence>
<dbReference type="FunFam" id="3.30.470.20:FF:000008">
    <property type="entry name" value="D-alanine--D-alanine ligase"/>
    <property type="match status" value="1"/>
</dbReference>
<comment type="similarity">
    <text evidence="2 12">Belongs to the D-alanine--D-alanine ligase family.</text>
</comment>
<dbReference type="NCBIfam" id="NF002528">
    <property type="entry name" value="PRK01966.1-4"/>
    <property type="match status" value="1"/>
</dbReference>
<keyword evidence="5 14" id="KW-0547">Nucleotide-binding</keyword>
<keyword evidence="11 12" id="KW-0961">Cell wall biogenesis/degradation</keyword>
<dbReference type="UniPathway" id="UPA00219"/>
<evidence type="ECO:0000256" key="8">
    <source>
        <dbReference type="ARBA" id="ARBA00022960"/>
    </source>
</evidence>
<evidence type="ECO:0000313" key="18">
    <source>
        <dbReference type="EMBL" id="SDQ71430.1"/>
    </source>
</evidence>
<keyword evidence="9 12" id="KW-0573">Peptidoglycan synthesis</keyword>
<dbReference type="AlphaFoldDB" id="A0A1H1D4U8"/>
<dbReference type="GO" id="GO:0008360">
    <property type="term" value="P:regulation of cell shape"/>
    <property type="evidence" value="ECO:0007669"/>
    <property type="project" value="UniProtKB-KW"/>
</dbReference>
<evidence type="ECO:0000256" key="15">
    <source>
        <dbReference type="PIRSR" id="PIRSR039102-3"/>
    </source>
</evidence>
<comment type="catalytic activity">
    <reaction evidence="12">
        <text>2 D-alanine + ATP = D-alanyl-D-alanine + ADP + phosphate + H(+)</text>
        <dbReference type="Rhea" id="RHEA:11224"/>
        <dbReference type="ChEBI" id="CHEBI:15378"/>
        <dbReference type="ChEBI" id="CHEBI:30616"/>
        <dbReference type="ChEBI" id="CHEBI:43474"/>
        <dbReference type="ChEBI" id="CHEBI:57416"/>
        <dbReference type="ChEBI" id="CHEBI:57822"/>
        <dbReference type="ChEBI" id="CHEBI:456216"/>
        <dbReference type="EC" id="6.3.2.4"/>
    </reaction>
</comment>
<dbReference type="PROSITE" id="PS00844">
    <property type="entry name" value="DALA_DALA_LIGASE_2"/>
    <property type="match status" value="1"/>
</dbReference>
<dbReference type="InterPro" id="IPR011095">
    <property type="entry name" value="Dala_Dala_lig_C"/>
</dbReference>
<keyword evidence="3 12" id="KW-0436">Ligase</keyword>
<dbReference type="InterPro" id="IPR011761">
    <property type="entry name" value="ATP-grasp"/>
</dbReference>
<keyword evidence="7 15" id="KW-0460">Magnesium</keyword>
<dbReference type="STRING" id="995062.SAMN04489718_1896"/>
<comment type="pathway">
    <text evidence="12">Cell wall biogenesis; peptidoglycan biosynthesis.</text>
</comment>
<dbReference type="InterPro" id="IPR013815">
    <property type="entry name" value="ATP_grasp_subdomain_1"/>
</dbReference>
<dbReference type="SUPFAM" id="SSF52440">
    <property type="entry name" value="PreATP-grasp domain"/>
    <property type="match status" value="1"/>
</dbReference>
<feature type="active site" evidence="13">
    <location>
        <position position="18"/>
    </location>
</feature>
<sequence>MAERKIRVAVVFGGRNNEHGISCVSGGSALAHLDRERFEVVPVGITREGSWVLGPADSEQLRIRDRQEPEITEGAALTLPADPGRNELVSLQEGGTGEVLSAVDVVLPMLHGAYGEDGTIQGLLEMAGLPYAGSGVLSSSVAMDKEFAKKLLAAEGLTVGDYEVLRRDEATLDEARRQRLGLPLFVKPARAGSSLGITKVTDFADLDEAIAEARKVDPKVLVESAVSGREIECGVLEFPDSGVAASEPAELRVEGGTGWYDFESKYLDDVTEFDIPAKTSDEEAERLREAAVTAFRALDCQGLARVDVFLTEQGRVIVNEVNTMPGFTPSSLYPRMWAHSGIEYPELLATLIDTALARGTGLR</sequence>
<evidence type="ECO:0000256" key="11">
    <source>
        <dbReference type="ARBA" id="ARBA00023316"/>
    </source>
</evidence>
<feature type="domain" description="ATP-grasp" evidence="17">
    <location>
        <begin position="149"/>
        <end position="353"/>
    </location>
</feature>
<dbReference type="PROSITE" id="PS00843">
    <property type="entry name" value="DALA_DALA_LIGASE_1"/>
    <property type="match status" value="1"/>
</dbReference>
<dbReference type="Pfam" id="PF01820">
    <property type="entry name" value="Dala_Dala_lig_N"/>
    <property type="match status" value="1"/>
</dbReference>
<evidence type="ECO:0000256" key="2">
    <source>
        <dbReference type="ARBA" id="ARBA00010871"/>
    </source>
</evidence>
<feature type="binding site" evidence="14">
    <location>
        <position position="145"/>
    </location>
    <ligand>
        <name>ATP</name>
        <dbReference type="ChEBI" id="CHEBI:30616"/>
    </ligand>
</feature>
<dbReference type="InterPro" id="IPR005905">
    <property type="entry name" value="D_ala_D_ala"/>
</dbReference>
<evidence type="ECO:0000256" key="14">
    <source>
        <dbReference type="PIRSR" id="PIRSR039102-2"/>
    </source>
</evidence>
<reference evidence="19" key="1">
    <citation type="submission" date="2016-10" db="EMBL/GenBank/DDBJ databases">
        <authorList>
            <person name="Varghese N."/>
            <person name="Submissions S."/>
        </authorList>
    </citation>
    <scope>NUCLEOTIDE SEQUENCE [LARGE SCALE GENOMIC DNA]</scope>
    <source>
        <strain evidence="19">DSM 45459</strain>
    </source>
</reference>
<dbReference type="GO" id="GO:0009252">
    <property type="term" value="P:peptidoglycan biosynthetic process"/>
    <property type="evidence" value="ECO:0007669"/>
    <property type="project" value="UniProtKB-UniRule"/>
</dbReference>
<dbReference type="Gene3D" id="3.30.1490.20">
    <property type="entry name" value="ATP-grasp fold, A domain"/>
    <property type="match status" value="1"/>
</dbReference>
<gene>
    <name evidence="12" type="primary">ddl</name>
    <name evidence="18" type="ORF">SAMN04489718_1896</name>
</gene>
<protein>
    <recommendedName>
        <fullName evidence="12">D-alanine--D-alanine ligase</fullName>
        <ecNumber evidence="12">6.3.2.4</ecNumber>
    </recommendedName>
    <alternativeName>
        <fullName evidence="12">D-Ala-D-Ala ligase</fullName>
    </alternativeName>
    <alternativeName>
        <fullName evidence="12">D-alanylalanine synthetase</fullName>
    </alternativeName>
</protein>
<feature type="binding site" evidence="14">
    <location>
        <begin position="193"/>
        <end position="194"/>
    </location>
    <ligand>
        <name>ATP</name>
        <dbReference type="ChEBI" id="CHEBI:30616"/>
    </ligand>
</feature>
<dbReference type="Pfam" id="PF07478">
    <property type="entry name" value="Dala_Dala_lig_C"/>
    <property type="match status" value="1"/>
</dbReference>
<dbReference type="Proteomes" id="UP000199301">
    <property type="component" value="Unassembled WGS sequence"/>
</dbReference>
<proteinExistence type="inferred from homology"/>
<evidence type="ECO:0000256" key="10">
    <source>
        <dbReference type="ARBA" id="ARBA00023211"/>
    </source>
</evidence>
<dbReference type="PANTHER" id="PTHR23132:SF25">
    <property type="entry name" value="D-ALANINE--D-ALANINE LIGASE A"/>
    <property type="match status" value="1"/>
</dbReference>
<feature type="binding site" evidence="15">
    <location>
        <position position="307"/>
    </location>
    <ligand>
        <name>Mg(2+)</name>
        <dbReference type="ChEBI" id="CHEBI:18420"/>
        <label>1</label>
    </ligand>
</feature>
<dbReference type="Gene3D" id="3.30.470.20">
    <property type="entry name" value="ATP-grasp fold, B domain"/>
    <property type="match status" value="1"/>
</dbReference>
<dbReference type="GO" id="GO:0046872">
    <property type="term" value="F:metal ion binding"/>
    <property type="evidence" value="ECO:0007669"/>
    <property type="project" value="UniProtKB-KW"/>
</dbReference>
<feature type="binding site" evidence="14">
    <location>
        <begin position="185"/>
        <end position="187"/>
    </location>
    <ligand>
        <name>ATP</name>
        <dbReference type="ChEBI" id="CHEBI:30616"/>
    </ligand>
</feature>
<dbReference type="GO" id="GO:0005829">
    <property type="term" value="C:cytosol"/>
    <property type="evidence" value="ECO:0007669"/>
    <property type="project" value="TreeGrafter"/>
</dbReference>
<evidence type="ECO:0000256" key="12">
    <source>
        <dbReference type="HAMAP-Rule" id="MF_00047"/>
    </source>
</evidence>
<dbReference type="PROSITE" id="PS50975">
    <property type="entry name" value="ATP_GRASP"/>
    <property type="match status" value="1"/>
</dbReference>
<dbReference type="PANTHER" id="PTHR23132">
    <property type="entry name" value="D-ALANINE--D-ALANINE LIGASE"/>
    <property type="match status" value="1"/>
</dbReference>
<dbReference type="PIRSF" id="PIRSF039102">
    <property type="entry name" value="Ddl/VanB"/>
    <property type="match status" value="1"/>
</dbReference>
<dbReference type="InterPro" id="IPR011127">
    <property type="entry name" value="Dala_Dala_lig_N"/>
</dbReference>
<feature type="binding site" evidence="14">
    <location>
        <begin position="223"/>
        <end position="230"/>
    </location>
    <ligand>
        <name>ATP</name>
        <dbReference type="ChEBI" id="CHEBI:30616"/>
    </ligand>
</feature>
<evidence type="ECO:0000256" key="4">
    <source>
        <dbReference type="ARBA" id="ARBA00022723"/>
    </source>
</evidence>
<dbReference type="HAMAP" id="MF_00047">
    <property type="entry name" value="Dala_Dala_lig"/>
    <property type="match status" value="1"/>
</dbReference>
<evidence type="ECO:0000256" key="5">
    <source>
        <dbReference type="ARBA" id="ARBA00022741"/>
    </source>
</evidence>
<keyword evidence="12" id="KW-0963">Cytoplasm</keyword>
<evidence type="ECO:0000256" key="3">
    <source>
        <dbReference type="ARBA" id="ARBA00022598"/>
    </source>
</evidence>
<comment type="function">
    <text evidence="12">Cell wall formation.</text>
</comment>
<dbReference type="InterPro" id="IPR016185">
    <property type="entry name" value="PreATP-grasp_dom_sf"/>
</dbReference>
<comment type="subcellular location">
    <subcellularLocation>
        <location evidence="12">Cytoplasm</location>
    </subcellularLocation>
</comment>
<evidence type="ECO:0000313" key="19">
    <source>
        <dbReference type="Proteomes" id="UP000199301"/>
    </source>
</evidence>
<name>A0A1H1D4U8_9ACTN</name>
<organism evidence="18 19">
    <name type="scientific">Actinopolyspora saharensis</name>
    <dbReference type="NCBI Taxonomy" id="995062"/>
    <lineage>
        <taxon>Bacteria</taxon>
        <taxon>Bacillati</taxon>
        <taxon>Actinomycetota</taxon>
        <taxon>Actinomycetes</taxon>
        <taxon>Actinopolysporales</taxon>
        <taxon>Actinopolysporaceae</taxon>
        <taxon>Actinopolyspora</taxon>
    </lineage>
</organism>
<evidence type="ECO:0000256" key="13">
    <source>
        <dbReference type="PIRSR" id="PIRSR039102-1"/>
    </source>
</evidence>
<dbReference type="SUPFAM" id="SSF56059">
    <property type="entry name" value="Glutathione synthetase ATP-binding domain-like"/>
    <property type="match status" value="1"/>
</dbReference>
<feature type="binding site" evidence="15">
    <location>
        <position position="320"/>
    </location>
    <ligand>
        <name>Mg(2+)</name>
        <dbReference type="ChEBI" id="CHEBI:18420"/>
        <label>1</label>
    </ligand>
</feature>
<keyword evidence="10 15" id="KW-0464">Manganese</keyword>
<dbReference type="Gene3D" id="3.40.50.20">
    <property type="match status" value="1"/>
</dbReference>
<feature type="binding site" evidence="15">
    <location>
        <position position="320"/>
    </location>
    <ligand>
        <name>Mg(2+)</name>
        <dbReference type="ChEBI" id="CHEBI:18420"/>
        <label>2</label>
    </ligand>
</feature>
<evidence type="ECO:0000256" key="6">
    <source>
        <dbReference type="ARBA" id="ARBA00022840"/>
    </source>
</evidence>
<keyword evidence="19" id="KW-1185">Reference proteome</keyword>
<dbReference type="EMBL" id="FNKO01000002">
    <property type="protein sequence ID" value="SDQ71430.1"/>
    <property type="molecule type" value="Genomic_DNA"/>
</dbReference>
<dbReference type="RefSeq" id="WP_092523057.1">
    <property type="nucleotide sequence ID" value="NZ_FNKO01000002.1"/>
</dbReference>
<dbReference type="NCBIfam" id="NF002378">
    <property type="entry name" value="PRK01372.1"/>
    <property type="match status" value="1"/>
</dbReference>
<accession>A0A1H1D4U8</accession>
<dbReference type="EC" id="6.3.2.4" evidence="12"/>
<evidence type="ECO:0000256" key="16">
    <source>
        <dbReference type="PROSITE-ProRule" id="PRU00409"/>
    </source>
</evidence>
<evidence type="ECO:0000256" key="1">
    <source>
        <dbReference type="ARBA" id="ARBA00001936"/>
    </source>
</evidence>
<feature type="binding site" evidence="14">
    <location>
        <begin position="319"/>
        <end position="320"/>
    </location>
    <ligand>
        <name>ATP</name>
        <dbReference type="ChEBI" id="CHEBI:30616"/>
    </ligand>
</feature>
<dbReference type="GO" id="GO:0008716">
    <property type="term" value="F:D-alanine-D-alanine ligase activity"/>
    <property type="evidence" value="ECO:0007669"/>
    <property type="project" value="UniProtKB-UniRule"/>
</dbReference>
<keyword evidence="4 15" id="KW-0479">Metal-binding</keyword>
<dbReference type="GO" id="GO:0071555">
    <property type="term" value="P:cell wall organization"/>
    <property type="evidence" value="ECO:0007669"/>
    <property type="project" value="UniProtKB-KW"/>
</dbReference>
<keyword evidence="8 12" id="KW-0133">Cell shape</keyword>
<dbReference type="OrthoDB" id="9813261at2"/>
<feature type="active site" evidence="13">
    <location>
        <position position="331"/>
    </location>
</feature>
<dbReference type="NCBIfam" id="TIGR01205">
    <property type="entry name" value="D_ala_D_alaTIGR"/>
    <property type="match status" value="1"/>
</dbReference>
<comment type="cofactor">
    <cofactor evidence="1">
        <name>Mn(2+)</name>
        <dbReference type="ChEBI" id="CHEBI:29035"/>
    </cofactor>
</comment>
<feature type="binding site" evidence="15">
    <location>
        <position position="322"/>
    </location>
    <ligand>
        <name>Mg(2+)</name>
        <dbReference type="ChEBI" id="CHEBI:18420"/>
        <label>2</label>
    </ligand>
</feature>
<keyword evidence="6 16" id="KW-0067">ATP-binding</keyword>
<evidence type="ECO:0000259" key="17">
    <source>
        <dbReference type="PROSITE" id="PS50975"/>
    </source>
</evidence>
<evidence type="ECO:0000256" key="7">
    <source>
        <dbReference type="ARBA" id="ARBA00022842"/>
    </source>
</evidence>
<feature type="active site" evidence="13">
    <location>
        <position position="193"/>
    </location>
</feature>